<protein>
    <submittedName>
        <fullName evidence="2">Uncharacterized protein</fullName>
    </submittedName>
</protein>
<feature type="compositionally biased region" description="Basic residues" evidence="1">
    <location>
        <begin position="26"/>
        <end position="37"/>
    </location>
</feature>
<dbReference type="EMBL" id="JAUNZN010000009">
    <property type="protein sequence ID" value="KAK4817115.1"/>
    <property type="molecule type" value="Genomic_DNA"/>
</dbReference>
<organism evidence="2 3">
    <name type="scientific">Mycteria americana</name>
    <name type="common">Wood stork</name>
    <dbReference type="NCBI Taxonomy" id="33587"/>
    <lineage>
        <taxon>Eukaryota</taxon>
        <taxon>Metazoa</taxon>
        <taxon>Chordata</taxon>
        <taxon>Craniata</taxon>
        <taxon>Vertebrata</taxon>
        <taxon>Euteleostomi</taxon>
        <taxon>Archelosauria</taxon>
        <taxon>Archosauria</taxon>
        <taxon>Dinosauria</taxon>
        <taxon>Saurischia</taxon>
        <taxon>Theropoda</taxon>
        <taxon>Coelurosauria</taxon>
        <taxon>Aves</taxon>
        <taxon>Neognathae</taxon>
        <taxon>Neoaves</taxon>
        <taxon>Aequornithes</taxon>
        <taxon>Ciconiiformes</taxon>
        <taxon>Ciconiidae</taxon>
        <taxon>Mycteria</taxon>
    </lineage>
</organism>
<reference evidence="2 3" key="1">
    <citation type="journal article" date="2023" name="J. Hered.">
        <title>Chromosome-level genome of the wood stork (Mycteria americana) provides insight into avian chromosome evolution.</title>
        <authorList>
            <person name="Flamio R. Jr."/>
            <person name="Ramstad K.M."/>
        </authorList>
    </citation>
    <scope>NUCLEOTIDE SEQUENCE [LARGE SCALE GENOMIC DNA]</scope>
    <source>
        <strain evidence="2">JAX WOST 10</strain>
    </source>
</reference>
<feature type="compositionally biased region" description="Basic residues" evidence="1">
    <location>
        <begin position="1"/>
        <end position="13"/>
    </location>
</feature>
<sequence length="145" mass="17160">MKKVLLQGNRKHTAPPVRRQTTSKQGHYKNRRRKRKNSMFPPEEELGRKIPPLPWRERKNSEKRWEGGIDKAIGKGAQVLRLWRQLLSGVKERYPFKEDVICHPGKWTTMERGIQYLRQLAVLEVIYDDLDNKQLSKDPDEVKCT</sequence>
<comment type="caution">
    <text evidence="2">The sequence shown here is derived from an EMBL/GenBank/DDBJ whole genome shotgun (WGS) entry which is preliminary data.</text>
</comment>
<evidence type="ECO:0000313" key="3">
    <source>
        <dbReference type="Proteomes" id="UP001333110"/>
    </source>
</evidence>
<evidence type="ECO:0000313" key="2">
    <source>
        <dbReference type="EMBL" id="KAK4817115.1"/>
    </source>
</evidence>
<evidence type="ECO:0000256" key="1">
    <source>
        <dbReference type="SAM" id="MobiDB-lite"/>
    </source>
</evidence>
<keyword evidence="3" id="KW-1185">Reference proteome</keyword>
<accession>A0AAN7RUN4</accession>
<dbReference type="AlphaFoldDB" id="A0AAN7RUN4"/>
<feature type="region of interest" description="Disordered" evidence="1">
    <location>
        <begin position="1"/>
        <end position="61"/>
    </location>
</feature>
<gene>
    <name evidence="2" type="ORF">QYF61_027978</name>
</gene>
<name>A0AAN7RUN4_MYCAM</name>
<proteinExistence type="predicted"/>
<dbReference type="Proteomes" id="UP001333110">
    <property type="component" value="Unassembled WGS sequence"/>
</dbReference>